<reference evidence="4" key="1">
    <citation type="journal article" date="2019" name="Int. J. Syst. Evol. Microbiol.">
        <title>The Global Catalogue of Microorganisms (GCM) 10K type strain sequencing project: providing services to taxonomists for standard genome sequencing and annotation.</title>
        <authorList>
            <consortium name="The Broad Institute Genomics Platform"/>
            <consortium name="The Broad Institute Genome Sequencing Center for Infectious Disease"/>
            <person name="Wu L."/>
            <person name="Ma J."/>
        </authorList>
    </citation>
    <scope>NUCLEOTIDE SEQUENCE [LARGE SCALE GENOMIC DNA]</scope>
    <source>
        <strain evidence="4">JCM 13250</strain>
    </source>
</reference>
<name>A0ABN2LYY7_9ACTN</name>
<accession>A0ABN2LYY7</accession>
<organism evidence="3 4">
    <name type="scientific">Luedemannella flava</name>
    <dbReference type="NCBI Taxonomy" id="349316"/>
    <lineage>
        <taxon>Bacteria</taxon>
        <taxon>Bacillati</taxon>
        <taxon>Actinomycetota</taxon>
        <taxon>Actinomycetes</taxon>
        <taxon>Micromonosporales</taxon>
        <taxon>Micromonosporaceae</taxon>
        <taxon>Luedemannella</taxon>
    </lineage>
</organism>
<evidence type="ECO:0000313" key="3">
    <source>
        <dbReference type="EMBL" id="GAA1803764.1"/>
    </source>
</evidence>
<comment type="caution">
    <text evidence="3">The sequence shown here is derived from an EMBL/GenBank/DDBJ whole genome shotgun (WGS) entry which is preliminary data.</text>
</comment>
<keyword evidence="2" id="KW-0812">Transmembrane</keyword>
<evidence type="ECO:0000313" key="4">
    <source>
        <dbReference type="Proteomes" id="UP001500218"/>
    </source>
</evidence>
<proteinExistence type="predicted"/>
<keyword evidence="2" id="KW-0472">Membrane</keyword>
<evidence type="ECO:0000256" key="2">
    <source>
        <dbReference type="SAM" id="Phobius"/>
    </source>
</evidence>
<dbReference type="EMBL" id="BAAALT010000068">
    <property type="protein sequence ID" value="GAA1803764.1"/>
    <property type="molecule type" value="Genomic_DNA"/>
</dbReference>
<feature type="transmembrane region" description="Helical" evidence="2">
    <location>
        <begin position="77"/>
        <end position="97"/>
    </location>
</feature>
<feature type="compositionally biased region" description="Low complexity" evidence="1">
    <location>
        <begin position="42"/>
        <end position="56"/>
    </location>
</feature>
<keyword evidence="2" id="KW-1133">Transmembrane helix</keyword>
<evidence type="ECO:0000256" key="1">
    <source>
        <dbReference type="SAM" id="MobiDB-lite"/>
    </source>
</evidence>
<gene>
    <name evidence="3" type="ORF">GCM10009682_26990</name>
</gene>
<dbReference type="Proteomes" id="UP001500218">
    <property type="component" value="Unassembled WGS sequence"/>
</dbReference>
<protein>
    <submittedName>
        <fullName evidence="3">Uncharacterized protein</fullName>
    </submittedName>
</protein>
<keyword evidence="4" id="KW-1185">Reference proteome</keyword>
<feature type="region of interest" description="Disordered" evidence="1">
    <location>
        <begin position="36"/>
        <end position="56"/>
    </location>
</feature>
<sequence>MVRDRDGRTVSATIVEVSRTYGDAGGIVPQTRVVSAQPTVSPTDQPTPDMTDPVDAEAPVEAPPAEHRDVMSRRSTAALVVSGLIVALLCGAGAAFLDRTIGQDAAPAAADEVAATESLDGGAPAGDERTTADGHLIGDGQWIVGDDIDYGTFAATVPADSPGCTWERADADDGSAASVLDSGIAPPGDKVVVTIKQSDRVFRTIGCGTWIAIAN</sequence>